<name>A0AAU6W7Q9_9GAMM</name>
<keyword evidence="3 14" id="KW-0004">4Fe-4S</keyword>
<dbReference type="PROSITE" id="PS51085">
    <property type="entry name" value="2FE2S_FER_2"/>
    <property type="match status" value="1"/>
</dbReference>
<dbReference type="InterPro" id="IPR054351">
    <property type="entry name" value="NADH_UbQ_OxRdtase_ferredoxin"/>
</dbReference>
<evidence type="ECO:0000256" key="11">
    <source>
        <dbReference type="ARBA" id="ARBA00025189"/>
    </source>
</evidence>
<dbReference type="PROSITE" id="PS00641">
    <property type="entry name" value="COMPLEX1_75K_1"/>
    <property type="match status" value="1"/>
</dbReference>
<dbReference type="EC" id="7.1.1.-" evidence="14"/>
<evidence type="ECO:0000256" key="14">
    <source>
        <dbReference type="RuleBase" id="RU003525"/>
    </source>
</evidence>
<proteinExistence type="inferred from homology"/>
<dbReference type="Pfam" id="PF10588">
    <property type="entry name" value="NADH-G_4Fe-4S_3"/>
    <property type="match status" value="1"/>
</dbReference>
<dbReference type="InterPro" id="IPR006656">
    <property type="entry name" value="Mopterin_OxRdtase"/>
</dbReference>
<evidence type="ECO:0000256" key="10">
    <source>
        <dbReference type="ARBA" id="ARBA00023027"/>
    </source>
</evidence>
<comment type="subunit">
    <text evidence="12">Composed of 13 different subunits. Subunits NuoCD, E, F, and G constitute the peripheral sector of the complex.</text>
</comment>
<comment type="catalytic activity">
    <reaction evidence="13 14">
        <text>a quinone + NADH + 5 H(+)(in) = a quinol + NAD(+) + 4 H(+)(out)</text>
        <dbReference type="Rhea" id="RHEA:57888"/>
        <dbReference type="ChEBI" id="CHEBI:15378"/>
        <dbReference type="ChEBI" id="CHEBI:24646"/>
        <dbReference type="ChEBI" id="CHEBI:57540"/>
        <dbReference type="ChEBI" id="CHEBI:57945"/>
        <dbReference type="ChEBI" id="CHEBI:132124"/>
    </reaction>
</comment>
<feature type="domain" description="4Fe-4S Mo/W bis-MGD-type" evidence="16">
    <location>
        <begin position="221"/>
        <end position="277"/>
    </location>
</feature>
<dbReference type="SUPFAM" id="SSF54862">
    <property type="entry name" value="4Fe-4S ferredoxins"/>
    <property type="match status" value="1"/>
</dbReference>
<dbReference type="NCBIfam" id="TIGR01973">
    <property type="entry name" value="NuoG"/>
    <property type="match status" value="1"/>
</dbReference>
<dbReference type="GO" id="GO:0016020">
    <property type="term" value="C:membrane"/>
    <property type="evidence" value="ECO:0007669"/>
    <property type="project" value="InterPro"/>
</dbReference>
<dbReference type="InterPro" id="IPR000283">
    <property type="entry name" value="NADH_UbQ_OxRdtase_75kDa_su_CS"/>
</dbReference>
<dbReference type="SMART" id="SM00926">
    <property type="entry name" value="Molybdop_Fe4S4"/>
    <property type="match status" value="1"/>
</dbReference>
<organism evidence="18">
    <name type="scientific">Buchnera aphidicola</name>
    <name type="common">Aphis aurantii</name>
    <dbReference type="NCBI Taxonomy" id="1470492"/>
    <lineage>
        <taxon>Bacteria</taxon>
        <taxon>Pseudomonadati</taxon>
        <taxon>Pseudomonadota</taxon>
        <taxon>Gammaproteobacteria</taxon>
        <taxon>Enterobacterales</taxon>
        <taxon>Erwiniaceae</taxon>
        <taxon>Buchnera</taxon>
    </lineage>
</organism>
<dbReference type="Pfam" id="PF13510">
    <property type="entry name" value="Fer2_4"/>
    <property type="match status" value="1"/>
</dbReference>
<dbReference type="GO" id="GO:0048038">
    <property type="term" value="F:quinone binding"/>
    <property type="evidence" value="ECO:0007669"/>
    <property type="project" value="UniProtKB-UniRule"/>
</dbReference>
<dbReference type="CDD" id="cd02788">
    <property type="entry name" value="MopB_CT_NDH-1_NuoG2-N7"/>
    <property type="match status" value="1"/>
</dbReference>
<dbReference type="Pfam" id="PF04879">
    <property type="entry name" value="Molybdop_Fe4S4"/>
    <property type="match status" value="1"/>
</dbReference>
<dbReference type="SUPFAM" id="SSF53706">
    <property type="entry name" value="Formate dehydrogenase/DMSO reductase, domains 1-3"/>
    <property type="match status" value="1"/>
</dbReference>
<keyword evidence="5 14" id="KW-0874">Quinone</keyword>
<dbReference type="GO" id="GO:0042773">
    <property type="term" value="P:ATP synthesis coupled electron transport"/>
    <property type="evidence" value="ECO:0007669"/>
    <property type="project" value="InterPro"/>
</dbReference>
<dbReference type="InterPro" id="IPR001041">
    <property type="entry name" value="2Fe-2S_ferredoxin-type"/>
</dbReference>
<dbReference type="GO" id="GO:0046872">
    <property type="term" value="F:metal ion binding"/>
    <property type="evidence" value="ECO:0007669"/>
    <property type="project" value="UniProtKB-UniRule"/>
</dbReference>
<gene>
    <name evidence="18" type="primary">nuoG</name>
    <name evidence="18" type="ORF">RJT31_00805</name>
</gene>
<keyword evidence="7 14" id="KW-1278">Translocase</keyword>
<accession>A0AAU6W7Q9</accession>
<protein>
    <recommendedName>
        <fullName evidence="14">NADH-quinone oxidoreductase</fullName>
        <ecNumber evidence="14">7.1.1.-</ecNumber>
    </recommendedName>
</protein>
<evidence type="ECO:0000256" key="1">
    <source>
        <dbReference type="ARBA" id="ARBA00001966"/>
    </source>
</evidence>
<dbReference type="GO" id="GO:0008137">
    <property type="term" value="F:NADH dehydrogenase (ubiquinone) activity"/>
    <property type="evidence" value="ECO:0007669"/>
    <property type="project" value="UniProtKB-UniRule"/>
</dbReference>
<dbReference type="CDD" id="cd02771">
    <property type="entry name" value="MopB_NDH-1_NuoG2-N7"/>
    <property type="match status" value="1"/>
</dbReference>
<dbReference type="Gene3D" id="3.10.20.740">
    <property type="match status" value="1"/>
</dbReference>
<evidence type="ECO:0000256" key="5">
    <source>
        <dbReference type="ARBA" id="ARBA00022719"/>
    </source>
</evidence>
<evidence type="ECO:0000256" key="13">
    <source>
        <dbReference type="ARBA" id="ARBA00047712"/>
    </source>
</evidence>
<dbReference type="RefSeq" id="WP_348769513.1">
    <property type="nucleotide sequence ID" value="NZ_CP135018.1"/>
</dbReference>
<dbReference type="InterPro" id="IPR050123">
    <property type="entry name" value="Prok_molybdopt-oxidoreductase"/>
</dbReference>
<comment type="cofactor">
    <cofactor evidence="14">
        <name>[2Fe-2S] cluster</name>
        <dbReference type="ChEBI" id="CHEBI:190135"/>
    </cofactor>
    <text evidence="14">Binds 1 [2Fe-2S] cluster per subunit.</text>
</comment>
<evidence type="ECO:0000256" key="7">
    <source>
        <dbReference type="ARBA" id="ARBA00022967"/>
    </source>
</evidence>
<dbReference type="AlphaFoldDB" id="A0AAU6W7Q9"/>
<dbReference type="GO" id="GO:0051537">
    <property type="term" value="F:2 iron, 2 sulfur cluster binding"/>
    <property type="evidence" value="ECO:0007669"/>
    <property type="project" value="UniProtKB-UniRule"/>
</dbReference>
<evidence type="ECO:0000256" key="4">
    <source>
        <dbReference type="ARBA" id="ARBA00022714"/>
    </source>
</evidence>
<dbReference type="SMART" id="SM00929">
    <property type="entry name" value="NADH-G_4Fe-4S_3"/>
    <property type="match status" value="1"/>
</dbReference>
<dbReference type="FunFam" id="3.10.20.740:FF:000002">
    <property type="entry name" value="NADH-quinone oxidoreductase"/>
    <property type="match status" value="1"/>
</dbReference>
<dbReference type="CDD" id="cd00207">
    <property type="entry name" value="fer2"/>
    <property type="match status" value="1"/>
</dbReference>
<dbReference type="PANTHER" id="PTHR43105">
    <property type="entry name" value="RESPIRATORY NITRATE REDUCTASE"/>
    <property type="match status" value="1"/>
</dbReference>
<evidence type="ECO:0000259" key="16">
    <source>
        <dbReference type="PROSITE" id="PS51669"/>
    </source>
</evidence>
<evidence type="ECO:0000256" key="12">
    <source>
        <dbReference type="ARBA" id="ARBA00026021"/>
    </source>
</evidence>
<comment type="function">
    <text evidence="11 14">NDH-1 shuttles electrons from NADH, via FMN and iron-sulfur (Fe-S) centers, to quinones in the respiratory chain. Couples the redox reaction to proton translocation (for every two electrons transferred, four hydrogen ions are translocated across the cytoplasmic membrane), and thus conserves the redox energy in a proton gradient.</text>
</comment>
<comment type="cofactor">
    <cofactor evidence="1 14">
        <name>[4Fe-4S] cluster</name>
        <dbReference type="ChEBI" id="CHEBI:49883"/>
    </cofactor>
</comment>
<comment type="similarity">
    <text evidence="2 14">Belongs to the complex I 75 kDa subunit family.</text>
</comment>
<dbReference type="PANTHER" id="PTHR43105:SF10">
    <property type="entry name" value="NADH-QUINONE OXIDOREDUCTASE SUBUNIT G"/>
    <property type="match status" value="1"/>
</dbReference>
<feature type="domain" description="4Fe-4S His(Cys)3-ligated-type" evidence="17">
    <location>
        <begin position="83"/>
        <end position="122"/>
    </location>
</feature>
<dbReference type="GO" id="GO:0051539">
    <property type="term" value="F:4 iron, 4 sulfur cluster binding"/>
    <property type="evidence" value="ECO:0007669"/>
    <property type="project" value="UniProtKB-KW"/>
</dbReference>
<dbReference type="InterPro" id="IPR019574">
    <property type="entry name" value="NADH_UbQ_OxRdtase_Gsu_4Fe4S-bd"/>
</dbReference>
<dbReference type="PROSITE" id="PS51839">
    <property type="entry name" value="4FE4S_HC3"/>
    <property type="match status" value="1"/>
</dbReference>
<dbReference type="Gene3D" id="3.30.200.210">
    <property type="match status" value="1"/>
</dbReference>
<keyword evidence="10 14" id="KW-0520">NAD</keyword>
<dbReference type="SUPFAM" id="SSF54292">
    <property type="entry name" value="2Fe-2S ferredoxin-like"/>
    <property type="match status" value="1"/>
</dbReference>
<dbReference type="InterPro" id="IPR010228">
    <property type="entry name" value="NADH_UbQ_OxRdtase_Gsu"/>
</dbReference>
<dbReference type="PROSITE" id="PS51669">
    <property type="entry name" value="4FE4S_MOW_BIS_MGD"/>
    <property type="match status" value="1"/>
</dbReference>
<keyword evidence="8 14" id="KW-0408">Iron</keyword>
<feature type="domain" description="2Fe-2S ferredoxin-type" evidence="15">
    <location>
        <begin position="1"/>
        <end position="83"/>
    </location>
</feature>
<dbReference type="InterPro" id="IPR006963">
    <property type="entry name" value="Mopterin_OxRdtase_4Fe-4S_dom"/>
</dbReference>
<evidence type="ECO:0000256" key="3">
    <source>
        <dbReference type="ARBA" id="ARBA00022485"/>
    </source>
</evidence>
<dbReference type="PROSITE" id="PS00642">
    <property type="entry name" value="COMPLEX1_75K_2"/>
    <property type="match status" value="1"/>
</dbReference>
<keyword evidence="9 14" id="KW-0411">Iron-sulfur</keyword>
<evidence type="ECO:0000256" key="6">
    <source>
        <dbReference type="ARBA" id="ARBA00022723"/>
    </source>
</evidence>
<sequence length="907" mass="104328">MFKIYINKKKYYVRKSNNLLQACLSVGLDLPYFCWHPELGSVGTCRQCAVTKHSSSSDLKGRLIISCMTPVIDGDIISTHDNISEKFRTSIVELLLTNHPHDCPVCEEGGNCHLQDMTVMNKHHIRNYRFSKRTHKNQYLGSFIKHEMNRCIGCYRCVRYYKDYADGSDLNVYGANNNIYFGRIEDGVLENEHSGNLIEVCPTGVFTDKTHSKQYNRKWDMQYAPSICQSCSIGCNISIGERYGEVRRIENRYHENINHYFLCDLGRFGYSHHSLKNRPKNPSNMINGKPNILSFNEAIKEGVDFLKKHKNIIGVGSTRSSIENNFALQELVGEKNFSHGMCIKEYSCLKLILSVLKNNNLYIPSLKEIESYDVILVLGEDLTQTSPRASLAVRQAIKNKAKDIAEINGIPRWNAAVISNISENYKNSLYITHTHETKLDDIADWCYFGSVDNQSKFGSAIASNLDTSLPIIKDLSPLLLKQASFISKKLLNAKKALIISGTSSFNKSIIKTAINIAISIKKKEKNHVALSFFTTSSNTLGLGLIGGISIEEVLDRLQKKEADAVIFMEYDVSRYLSKYDYEIFFKNKKNICTIDHQYTKTYKNSKLNLPCVNFPESSGTIINFEGRAQRFFQVYDPMFFNKKNCLYESWKWLHFIQCKFLNKNISWFNIDDVIDSYSNKYSILKKIKISLPSVDFRINNQKIARSPNRYSGRTALKSHINIHESSQPKDTNSMFSFSMEGFNQPNKSFSYIPFAWFPGWNSPQAWNKFQVEVGKELISGDSGIHLFKNNKKVEDIYFHIKNHINKKYWHVIPYYHIFGNEELTQYSSIIQENIITPYVLISEIDAVELNLRKNSQIEFNCLNKNFRLNIKLSKNLCRKQIGLPIGRRGFPIALVGKEITFIREFIK</sequence>
<keyword evidence="4 14" id="KW-0001">2Fe-2S</keyword>
<dbReference type="Pfam" id="PF00384">
    <property type="entry name" value="Molybdopterin"/>
    <property type="match status" value="1"/>
</dbReference>
<evidence type="ECO:0000259" key="15">
    <source>
        <dbReference type="PROSITE" id="PS51085"/>
    </source>
</evidence>
<evidence type="ECO:0000259" key="17">
    <source>
        <dbReference type="PROSITE" id="PS51839"/>
    </source>
</evidence>
<keyword evidence="6 14" id="KW-0479">Metal-binding</keyword>
<dbReference type="Pfam" id="PF22117">
    <property type="entry name" value="Fer4_Nqo3"/>
    <property type="match status" value="1"/>
</dbReference>
<dbReference type="GO" id="GO:0003954">
    <property type="term" value="F:NADH dehydrogenase activity"/>
    <property type="evidence" value="ECO:0007669"/>
    <property type="project" value="TreeGrafter"/>
</dbReference>
<evidence type="ECO:0000313" key="18">
    <source>
        <dbReference type="EMBL" id="XAJ81015.1"/>
    </source>
</evidence>
<evidence type="ECO:0000256" key="9">
    <source>
        <dbReference type="ARBA" id="ARBA00023014"/>
    </source>
</evidence>
<reference evidence="18" key="1">
    <citation type="submission" date="2024-06" db="EMBL/GenBank/DDBJ databases">
        <title>Unveiling Genomic Reduction in Obligate Endosymbionts Buchnera of Aphids: Insights from Phylogenomic Comparative Analysis with Novel Genome Data and Co-obligate Endosymbionts.</title>
        <authorList>
            <person name="Lu C."/>
            <person name="Zou T."/>
            <person name="Liu Q."/>
            <person name="Huang X."/>
        </authorList>
    </citation>
    <scope>NUCLEOTIDE SEQUENCE</scope>
    <source>
        <strain evidence="18">Aphau13</strain>
    </source>
</reference>
<evidence type="ECO:0000256" key="8">
    <source>
        <dbReference type="ARBA" id="ARBA00023004"/>
    </source>
</evidence>
<dbReference type="EMBL" id="CP135018">
    <property type="protein sequence ID" value="XAJ81015.1"/>
    <property type="molecule type" value="Genomic_DNA"/>
</dbReference>
<evidence type="ECO:0000256" key="2">
    <source>
        <dbReference type="ARBA" id="ARBA00005404"/>
    </source>
</evidence>
<dbReference type="InterPro" id="IPR036010">
    <property type="entry name" value="2Fe-2S_ferredoxin-like_sf"/>
</dbReference>
<dbReference type="PROSITE" id="PS00643">
    <property type="entry name" value="COMPLEX1_75K_3"/>
    <property type="match status" value="1"/>
</dbReference>